<accession>A0A8T1X7I5</accession>
<dbReference type="AlphaFoldDB" id="A0A8T1X7I5"/>
<evidence type="ECO:0000313" key="2">
    <source>
        <dbReference type="Proteomes" id="UP000693981"/>
    </source>
</evidence>
<sequence>MEGCDWNKLQSEVREIREITVNARSRATYLNSYCRFVAWAALNKQPYVPEAFIKKLGNMDCCSEQQLRARVKDTIAQDRDTPPLDFDGLSAKDFVTWLVIMKRRDGGLLSYSALITQQLVLVVGFDVGEGDAAGTLACAQLYDLACIAALFYKNPAHLHMGCKLGCEIFEDEEDVGTIEEQLHWWDYCVRKRASAVVLSGKSALHS</sequence>
<dbReference type="Proteomes" id="UP000693981">
    <property type="component" value="Unassembled WGS sequence"/>
</dbReference>
<name>A0A8T1X7I5_9STRA</name>
<gene>
    <name evidence="1" type="ORF">PHYBOEH_011602</name>
</gene>
<keyword evidence="2" id="KW-1185">Reference proteome</keyword>
<organism evidence="1 2">
    <name type="scientific">Phytophthora boehmeriae</name>
    <dbReference type="NCBI Taxonomy" id="109152"/>
    <lineage>
        <taxon>Eukaryota</taxon>
        <taxon>Sar</taxon>
        <taxon>Stramenopiles</taxon>
        <taxon>Oomycota</taxon>
        <taxon>Peronosporomycetes</taxon>
        <taxon>Peronosporales</taxon>
        <taxon>Peronosporaceae</taxon>
        <taxon>Phytophthora</taxon>
    </lineage>
</organism>
<reference evidence="1" key="1">
    <citation type="submission" date="2021-02" db="EMBL/GenBank/DDBJ databases">
        <authorList>
            <person name="Palmer J.M."/>
        </authorList>
    </citation>
    <scope>NUCLEOTIDE SEQUENCE</scope>
    <source>
        <strain evidence="1">SCRP23</strain>
    </source>
</reference>
<comment type="caution">
    <text evidence="1">The sequence shown here is derived from an EMBL/GenBank/DDBJ whole genome shotgun (WGS) entry which is preliminary data.</text>
</comment>
<dbReference type="OrthoDB" id="90030at2759"/>
<proteinExistence type="predicted"/>
<protein>
    <submittedName>
        <fullName evidence="1">Uncharacterized protein</fullName>
    </submittedName>
</protein>
<dbReference type="EMBL" id="JAGDFL010000009">
    <property type="protein sequence ID" value="KAG7401651.1"/>
    <property type="molecule type" value="Genomic_DNA"/>
</dbReference>
<evidence type="ECO:0000313" key="1">
    <source>
        <dbReference type="EMBL" id="KAG7401651.1"/>
    </source>
</evidence>